<proteinExistence type="predicted"/>
<gene>
    <name evidence="1" type="ORF">OG579_09925</name>
</gene>
<evidence type="ECO:0000313" key="2">
    <source>
        <dbReference type="Proteomes" id="UP001432128"/>
    </source>
</evidence>
<organism evidence="1 2">
    <name type="scientific">Williamsia herbipolensis</name>
    <dbReference type="NCBI Taxonomy" id="1603258"/>
    <lineage>
        <taxon>Bacteria</taxon>
        <taxon>Bacillati</taxon>
        <taxon>Actinomycetota</taxon>
        <taxon>Actinomycetes</taxon>
        <taxon>Mycobacteriales</taxon>
        <taxon>Nocardiaceae</taxon>
        <taxon>Williamsia</taxon>
    </lineage>
</organism>
<dbReference type="Proteomes" id="UP001432128">
    <property type="component" value="Chromosome"/>
</dbReference>
<reference evidence="1 2" key="1">
    <citation type="submission" date="2022-10" db="EMBL/GenBank/DDBJ databases">
        <title>The complete genomes of actinobacterial strains from the NBC collection.</title>
        <authorList>
            <person name="Joergensen T.S."/>
            <person name="Alvarez Arevalo M."/>
            <person name="Sterndorff E.B."/>
            <person name="Faurdal D."/>
            <person name="Vuksanovic O."/>
            <person name="Mourched A.-S."/>
            <person name="Charusanti P."/>
            <person name="Shaw S."/>
            <person name="Blin K."/>
            <person name="Weber T."/>
        </authorList>
    </citation>
    <scope>NUCLEOTIDE SEQUENCE [LARGE SCALE GENOMIC DNA]</scope>
    <source>
        <strain evidence="1 2">NBC_00319</strain>
    </source>
</reference>
<evidence type="ECO:0008006" key="3">
    <source>
        <dbReference type="Google" id="ProtNLM"/>
    </source>
</evidence>
<dbReference type="KEGG" id="whr:OG579_09925"/>
<name>A0AAU4K7Y7_9NOCA</name>
<protein>
    <recommendedName>
        <fullName evidence="3">SalK</fullName>
    </recommendedName>
</protein>
<sequence length="299" mass="32156">MAHRFDATARARARTAYETLEPMHVLCYFNPGLSAAQADTGLDAYAFYVGARGAPLGECVPSVVSAAFYNFSEDIVHPGWEAAKAVGLDDVARRRDAMLAESLAHVYGDAADPATLTALADRFYAIAARAPMAGRTLASAWAHVPRPDDPAVALWHAVAILREWRGDGHIAALVGATLDRLEAVVFHEARHPDPAIRKRGLGRRMSQLTRGWSDEQWDTAADVLVDRGLLSRSTDDAGKVTDTLTDAGAALYAEIEEITDDSAAAAWADVDDFDDLMASTRPFVKAVIDAGVLPGTKRK</sequence>
<accession>A0AAU4K7Y7</accession>
<dbReference type="RefSeq" id="WP_328858988.1">
    <property type="nucleotide sequence ID" value="NZ_CP108021.1"/>
</dbReference>
<dbReference type="NCBIfam" id="NF047719">
    <property type="entry name" value="SCO6745_fam_HTH"/>
    <property type="match status" value="1"/>
</dbReference>
<keyword evidence="2" id="KW-1185">Reference proteome</keyword>
<evidence type="ECO:0000313" key="1">
    <source>
        <dbReference type="EMBL" id="WUM22054.1"/>
    </source>
</evidence>
<dbReference type="Pfam" id="PF21863">
    <property type="entry name" value="HTH_67"/>
    <property type="match status" value="1"/>
</dbReference>
<dbReference type="AlphaFoldDB" id="A0AAU4K7Y7"/>
<dbReference type="EMBL" id="CP108021">
    <property type="protein sequence ID" value="WUM22054.1"/>
    <property type="molecule type" value="Genomic_DNA"/>
</dbReference>
<dbReference type="InterPro" id="IPR054058">
    <property type="entry name" value="HTH_67"/>
</dbReference>